<feature type="compositionally biased region" description="Low complexity" evidence="1">
    <location>
        <begin position="13"/>
        <end position="26"/>
    </location>
</feature>
<evidence type="ECO:0000256" key="1">
    <source>
        <dbReference type="SAM" id="MobiDB-lite"/>
    </source>
</evidence>
<gene>
    <name evidence="2" type="ORF">NQ318_001846</name>
</gene>
<evidence type="ECO:0000313" key="3">
    <source>
        <dbReference type="Proteomes" id="UP001162162"/>
    </source>
</evidence>
<reference evidence="2" key="1">
    <citation type="journal article" date="2023" name="Insect Mol. Biol.">
        <title>Genome sequencing provides insights into the evolution of gene families encoding plant cell wall-degrading enzymes in longhorned beetles.</title>
        <authorList>
            <person name="Shin N.R."/>
            <person name="Okamura Y."/>
            <person name="Kirsch R."/>
            <person name="Pauchet Y."/>
        </authorList>
    </citation>
    <scope>NUCLEOTIDE SEQUENCE</scope>
    <source>
        <strain evidence="2">AMC_N1</strain>
    </source>
</reference>
<feature type="region of interest" description="Disordered" evidence="1">
    <location>
        <begin position="1"/>
        <end position="26"/>
    </location>
</feature>
<protein>
    <submittedName>
        <fullName evidence="2">Uncharacterized protein</fullName>
    </submittedName>
</protein>
<dbReference type="EMBL" id="JAPWTK010000020">
    <property type="protein sequence ID" value="KAJ8957850.1"/>
    <property type="molecule type" value="Genomic_DNA"/>
</dbReference>
<comment type="caution">
    <text evidence="2">The sequence shown here is derived from an EMBL/GenBank/DDBJ whole genome shotgun (WGS) entry which is preliminary data.</text>
</comment>
<organism evidence="2 3">
    <name type="scientific">Aromia moschata</name>
    <dbReference type="NCBI Taxonomy" id="1265417"/>
    <lineage>
        <taxon>Eukaryota</taxon>
        <taxon>Metazoa</taxon>
        <taxon>Ecdysozoa</taxon>
        <taxon>Arthropoda</taxon>
        <taxon>Hexapoda</taxon>
        <taxon>Insecta</taxon>
        <taxon>Pterygota</taxon>
        <taxon>Neoptera</taxon>
        <taxon>Endopterygota</taxon>
        <taxon>Coleoptera</taxon>
        <taxon>Polyphaga</taxon>
        <taxon>Cucujiformia</taxon>
        <taxon>Chrysomeloidea</taxon>
        <taxon>Cerambycidae</taxon>
        <taxon>Cerambycinae</taxon>
        <taxon>Callichromatini</taxon>
        <taxon>Aromia</taxon>
    </lineage>
</organism>
<feature type="compositionally biased region" description="Basic and acidic residues" evidence="1">
    <location>
        <begin position="76"/>
        <end position="88"/>
    </location>
</feature>
<accession>A0AAV8Z1U6</accession>
<sequence>MFLDRELLEKEGTSSSDSECSEYSSTSSLKNILGWKGNYFYTVCLKFNDLAEYDEEDNDAEKEQENNPITNNSSSSKREKILENICRK</sequence>
<proteinExistence type="predicted"/>
<feature type="compositionally biased region" description="Polar residues" evidence="1">
    <location>
        <begin position="66"/>
        <end position="75"/>
    </location>
</feature>
<feature type="compositionally biased region" description="Basic and acidic residues" evidence="1">
    <location>
        <begin position="1"/>
        <end position="12"/>
    </location>
</feature>
<keyword evidence="3" id="KW-1185">Reference proteome</keyword>
<feature type="region of interest" description="Disordered" evidence="1">
    <location>
        <begin position="55"/>
        <end position="88"/>
    </location>
</feature>
<evidence type="ECO:0000313" key="2">
    <source>
        <dbReference type="EMBL" id="KAJ8957850.1"/>
    </source>
</evidence>
<dbReference type="Proteomes" id="UP001162162">
    <property type="component" value="Unassembled WGS sequence"/>
</dbReference>
<dbReference type="AlphaFoldDB" id="A0AAV8Z1U6"/>
<name>A0AAV8Z1U6_9CUCU</name>